<dbReference type="PANTHER" id="PTHR42981:SF2">
    <property type="entry name" value="PYRUVATE DEHYDROGENASE [UBIQUINONE]"/>
    <property type="match status" value="1"/>
</dbReference>
<dbReference type="InterPro" id="IPR047211">
    <property type="entry name" value="POXB-like"/>
</dbReference>
<proteinExistence type="inferred from homology"/>
<dbReference type="InterPro" id="IPR012001">
    <property type="entry name" value="Thiamin_PyroP_enz_TPP-bd_dom"/>
</dbReference>
<organism evidence="7 8">
    <name type="scientific">Herbaspirillum rhizosphaerae</name>
    <dbReference type="NCBI Taxonomy" id="346179"/>
    <lineage>
        <taxon>Bacteria</taxon>
        <taxon>Pseudomonadati</taxon>
        <taxon>Pseudomonadota</taxon>
        <taxon>Betaproteobacteria</taxon>
        <taxon>Burkholderiales</taxon>
        <taxon>Oxalobacteraceae</taxon>
        <taxon>Herbaspirillum</taxon>
    </lineage>
</organism>
<comment type="similarity">
    <text evidence="1 3">Belongs to the TPP enzyme family.</text>
</comment>
<evidence type="ECO:0000259" key="4">
    <source>
        <dbReference type="Pfam" id="PF00205"/>
    </source>
</evidence>
<evidence type="ECO:0000259" key="6">
    <source>
        <dbReference type="Pfam" id="PF02776"/>
    </source>
</evidence>
<dbReference type="Pfam" id="PF02775">
    <property type="entry name" value="TPP_enzyme_C"/>
    <property type="match status" value="1"/>
</dbReference>
<feature type="domain" description="Thiamine pyrophosphate enzyme TPP-binding" evidence="5">
    <location>
        <begin position="385"/>
        <end position="532"/>
    </location>
</feature>
<dbReference type="SUPFAM" id="SSF52518">
    <property type="entry name" value="Thiamin diphosphate-binding fold (THDP-binding)"/>
    <property type="match status" value="2"/>
</dbReference>
<dbReference type="InterPro" id="IPR012000">
    <property type="entry name" value="Thiamin_PyroP_enz_cen_dom"/>
</dbReference>
<accession>A0ABW8ZAP4</accession>
<dbReference type="Gene3D" id="3.40.50.970">
    <property type="match status" value="2"/>
</dbReference>
<feature type="domain" description="Thiamine pyrophosphate enzyme central" evidence="4">
    <location>
        <begin position="194"/>
        <end position="321"/>
    </location>
</feature>
<evidence type="ECO:0000256" key="3">
    <source>
        <dbReference type="RuleBase" id="RU362132"/>
    </source>
</evidence>
<dbReference type="Pfam" id="PF02776">
    <property type="entry name" value="TPP_enzyme_N"/>
    <property type="match status" value="1"/>
</dbReference>
<dbReference type="EMBL" id="JAQQFR010000010">
    <property type="protein sequence ID" value="MFL9879953.1"/>
    <property type="molecule type" value="Genomic_DNA"/>
</dbReference>
<protein>
    <submittedName>
        <fullName evidence="7">Thiamine pyrophosphate-binding protein</fullName>
    </submittedName>
</protein>
<evidence type="ECO:0000313" key="8">
    <source>
        <dbReference type="Proteomes" id="UP001629214"/>
    </source>
</evidence>
<comment type="caution">
    <text evidence="7">The sequence shown here is derived from an EMBL/GenBank/DDBJ whole genome shotgun (WGS) entry which is preliminary data.</text>
</comment>
<gene>
    <name evidence="7" type="ORF">PQR63_16250</name>
</gene>
<keyword evidence="2 3" id="KW-0786">Thiamine pyrophosphate</keyword>
<evidence type="ECO:0000259" key="5">
    <source>
        <dbReference type="Pfam" id="PF02775"/>
    </source>
</evidence>
<sequence>MSTTVAEMLVETLHRIGVRQIFGVVGDALNPLTEAVRKDHRIEWIGVRHEEGAALAAAGQAKLTGKLAVCCGTTGPGANHLVAGLYEARKDHAPVLAISGGVPASRRGIDYLQENVPDLLFRDVAAYTQTIINPAQAIQVVHQAIAQAYHQRGVAHISIPADVIGGKITTATSVHSINTLRPQPEVTPPESEIGQAARMIDAAKSVAIFVGNGCRSSIHEIAALAEKLQAPVIHTFRGKDMLPYDHPHWIGGVGLIGGAPGMDAMRDAELLLMLGTDYPYSEFLPTRTQTIQIDERGFVLGRRMPVDLGITGSVGPAVAQLLQHVHGKTDAAFLNKVGDHRHQWNMTLDKHASPPAQPEKGPVKPQYLARRLSDRANEDAVFVVDTGVVTLWCGNWIRQTGRQRILASFNNAAVGTSLGQGNGIQALDRERQVIVAVGDGGFTMLLGEFMTAVEHKLPVKVVVFNNREWGLVHLEMEEAGLPAFEGSNFPNLDFAMFATACGAAGYTANTAAELEEALGPFLATPGPAVLNVYIDPSELPVMPHIKLDQIWHFGMAKIKEAMISMGGA</sequence>
<dbReference type="RefSeq" id="WP_408169037.1">
    <property type="nucleotide sequence ID" value="NZ_JAQQFR010000010.1"/>
</dbReference>
<evidence type="ECO:0000313" key="7">
    <source>
        <dbReference type="EMBL" id="MFL9879953.1"/>
    </source>
</evidence>
<dbReference type="InterPro" id="IPR029035">
    <property type="entry name" value="DHS-like_NAD/FAD-binding_dom"/>
</dbReference>
<dbReference type="Proteomes" id="UP001629214">
    <property type="component" value="Unassembled WGS sequence"/>
</dbReference>
<dbReference type="Pfam" id="PF00205">
    <property type="entry name" value="TPP_enzyme_M"/>
    <property type="match status" value="1"/>
</dbReference>
<dbReference type="Gene3D" id="3.40.50.1220">
    <property type="entry name" value="TPP-binding domain"/>
    <property type="match status" value="1"/>
</dbReference>
<dbReference type="InterPro" id="IPR011766">
    <property type="entry name" value="TPP_enzyme_TPP-bd"/>
</dbReference>
<dbReference type="InterPro" id="IPR029061">
    <property type="entry name" value="THDP-binding"/>
</dbReference>
<dbReference type="SUPFAM" id="SSF52467">
    <property type="entry name" value="DHS-like NAD/FAD-binding domain"/>
    <property type="match status" value="1"/>
</dbReference>
<reference evidence="7 8" key="1">
    <citation type="journal article" date="2024" name="Chem. Sci.">
        <title>Discovery of megapolipeptins by genome mining of a Burkholderiales bacteria collection.</title>
        <authorList>
            <person name="Paulo B.S."/>
            <person name="Recchia M.J.J."/>
            <person name="Lee S."/>
            <person name="Fergusson C.H."/>
            <person name="Romanowski S.B."/>
            <person name="Hernandez A."/>
            <person name="Krull N."/>
            <person name="Liu D.Y."/>
            <person name="Cavanagh H."/>
            <person name="Bos A."/>
            <person name="Gray C.A."/>
            <person name="Murphy B.T."/>
            <person name="Linington R.G."/>
            <person name="Eustaquio A.S."/>
        </authorList>
    </citation>
    <scope>NUCLEOTIDE SEQUENCE [LARGE SCALE GENOMIC DNA]</scope>
    <source>
        <strain evidence="7 8">RL21-008-BIB-B</strain>
    </source>
</reference>
<evidence type="ECO:0000256" key="1">
    <source>
        <dbReference type="ARBA" id="ARBA00007812"/>
    </source>
</evidence>
<keyword evidence="8" id="KW-1185">Reference proteome</keyword>
<dbReference type="PANTHER" id="PTHR42981">
    <property type="entry name" value="PYRUVATE DEHYDROGENASE [UBIQUINONE]"/>
    <property type="match status" value="1"/>
</dbReference>
<feature type="domain" description="Thiamine pyrophosphate enzyme N-terminal TPP-binding" evidence="6">
    <location>
        <begin position="4"/>
        <end position="116"/>
    </location>
</feature>
<name>A0ABW8ZAP4_9BURK</name>
<evidence type="ECO:0000256" key="2">
    <source>
        <dbReference type="ARBA" id="ARBA00023052"/>
    </source>
</evidence>